<accession>A0A6C0RCC1</accession>
<reference evidence="2 3" key="1">
    <citation type="submission" date="2020-02" db="EMBL/GenBank/DDBJ databases">
        <title>Genome sequencing for Draconibacterium sp. strain M1.</title>
        <authorList>
            <person name="Park S.-J."/>
        </authorList>
    </citation>
    <scope>NUCLEOTIDE SEQUENCE [LARGE SCALE GENOMIC DNA]</scope>
    <source>
        <strain evidence="2 3">M1</strain>
    </source>
</reference>
<dbReference type="PROSITE" id="PS51257">
    <property type="entry name" value="PROKAR_LIPOPROTEIN"/>
    <property type="match status" value="1"/>
</dbReference>
<evidence type="ECO:0000256" key="1">
    <source>
        <dbReference type="SAM" id="SignalP"/>
    </source>
</evidence>
<dbReference type="RefSeq" id="WP_163345062.1">
    <property type="nucleotide sequence ID" value="NZ_CP048409.1"/>
</dbReference>
<dbReference type="Proteomes" id="UP000474630">
    <property type="component" value="Chromosome"/>
</dbReference>
<keyword evidence="1" id="KW-0732">Signal</keyword>
<proteinExistence type="predicted"/>
<dbReference type="EMBL" id="CP048409">
    <property type="protein sequence ID" value="QIA07133.1"/>
    <property type="molecule type" value="Genomic_DNA"/>
</dbReference>
<evidence type="ECO:0008006" key="4">
    <source>
        <dbReference type="Google" id="ProtNLM"/>
    </source>
</evidence>
<dbReference type="AlphaFoldDB" id="A0A6C0RCC1"/>
<name>A0A6C0RCC1_9BACT</name>
<evidence type="ECO:0000313" key="3">
    <source>
        <dbReference type="Proteomes" id="UP000474630"/>
    </source>
</evidence>
<dbReference type="KEGG" id="drc:G0Q07_05040"/>
<protein>
    <recommendedName>
        <fullName evidence="4">Lipocalin-like domain-containing protein</fullName>
    </recommendedName>
</protein>
<feature type="chain" id="PRO_5025652503" description="Lipocalin-like domain-containing protein" evidence="1">
    <location>
        <begin position="22"/>
        <end position="128"/>
    </location>
</feature>
<keyword evidence="3" id="KW-1185">Reference proteome</keyword>
<evidence type="ECO:0000313" key="2">
    <source>
        <dbReference type="EMBL" id="QIA07133.1"/>
    </source>
</evidence>
<sequence length="128" mass="14290">MKNVLLLLTLFAALLSSSCSKDELPDDELSNTSWKYIRSSDGLAKTMSFSDDHQVEGVMNGSAYHVEWSGNYSPVDESSGKFVVNLDKFSQYPLDDKSLSSFKLDLSNDHLSVIDIDTGEYVETYTKD</sequence>
<feature type="signal peptide" evidence="1">
    <location>
        <begin position="1"/>
        <end position="21"/>
    </location>
</feature>
<organism evidence="2 3">
    <name type="scientific">Draconibacterium halophilum</name>
    <dbReference type="NCBI Taxonomy" id="2706887"/>
    <lineage>
        <taxon>Bacteria</taxon>
        <taxon>Pseudomonadati</taxon>
        <taxon>Bacteroidota</taxon>
        <taxon>Bacteroidia</taxon>
        <taxon>Marinilabiliales</taxon>
        <taxon>Prolixibacteraceae</taxon>
        <taxon>Draconibacterium</taxon>
    </lineage>
</organism>
<gene>
    <name evidence="2" type="ORF">G0Q07_05040</name>
</gene>